<dbReference type="Pfam" id="PF01168">
    <property type="entry name" value="Ala_racemase_N"/>
    <property type="match status" value="1"/>
</dbReference>
<organism evidence="5 6">
    <name type="scientific">Galendromus occidentalis</name>
    <name type="common">western predatory mite</name>
    <dbReference type="NCBI Taxonomy" id="34638"/>
    <lineage>
        <taxon>Eukaryota</taxon>
        <taxon>Metazoa</taxon>
        <taxon>Ecdysozoa</taxon>
        <taxon>Arthropoda</taxon>
        <taxon>Chelicerata</taxon>
        <taxon>Arachnida</taxon>
        <taxon>Acari</taxon>
        <taxon>Parasitiformes</taxon>
        <taxon>Mesostigmata</taxon>
        <taxon>Gamasina</taxon>
        <taxon>Phytoseioidea</taxon>
        <taxon>Phytoseiidae</taxon>
        <taxon>Typhlodrominae</taxon>
        <taxon>Galendromus</taxon>
    </lineage>
</organism>
<dbReference type="Gene3D" id="2.60.40.10">
    <property type="entry name" value="Immunoglobulins"/>
    <property type="match status" value="1"/>
</dbReference>
<name>A0AAJ7SD26_9ACAR</name>
<accession>A0AAJ7SD26</accession>
<evidence type="ECO:0000313" key="5">
    <source>
        <dbReference type="Proteomes" id="UP000694867"/>
    </source>
</evidence>
<dbReference type="HAMAP" id="MF_02087">
    <property type="entry name" value="PLP_homeostasis"/>
    <property type="match status" value="1"/>
</dbReference>
<proteinExistence type="inferred from homology"/>
<dbReference type="PANTHER" id="PTHR10146">
    <property type="entry name" value="PROLINE SYNTHETASE CO-TRANSCRIBED BACTERIAL HOMOLOG PROTEIN"/>
    <property type="match status" value="1"/>
</dbReference>
<gene>
    <name evidence="6" type="primary">LOC100903210</name>
</gene>
<dbReference type="SUPFAM" id="SSF48726">
    <property type="entry name" value="Immunoglobulin"/>
    <property type="match status" value="1"/>
</dbReference>
<evidence type="ECO:0000256" key="3">
    <source>
        <dbReference type="SAM" id="MobiDB-lite"/>
    </source>
</evidence>
<reference evidence="6" key="1">
    <citation type="submission" date="2025-08" db="UniProtKB">
        <authorList>
            <consortium name="RefSeq"/>
        </authorList>
    </citation>
    <scope>IDENTIFICATION</scope>
</reference>
<dbReference type="InterPro" id="IPR013783">
    <property type="entry name" value="Ig-like_fold"/>
</dbReference>
<dbReference type="GeneID" id="100903210"/>
<comment type="similarity">
    <text evidence="2">Belongs to the pyridoxal phosphate-binding protein YggS/PROSC family.</text>
</comment>
<feature type="region of interest" description="Disordered" evidence="3">
    <location>
        <begin position="437"/>
        <end position="465"/>
    </location>
</feature>
<evidence type="ECO:0000259" key="4">
    <source>
        <dbReference type="PROSITE" id="PS50835"/>
    </source>
</evidence>
<dbReference type="InterPro" id="IPR007110">
    <property type="entry name" value="Ig-like_dom"/>
</dbReference>
<dbReference type="InterPro" id="IPR036179">
    <property type="entry name" value="Ig-like_dom_sf"/>
</dbReference>
<dbReference type="GO" id="GO:0030170">
    <property type="term" value="F:pyridoxal phosphate binding"/>
    <property type="evidence" value="ECO:0007669"/>
    <property type="project" value="UniProtKB-UniRule"/>
</dbReference>
<feature type="domain" description="Ig-like" evidence="4">
    <location>
        <begin position="202"/>
        <end position="330"/>
    </location>
</feature>
<sequence>MEGQIASNFRHVSEKVVSAAKGRQVRLVAVSKTKPKEAIFAAYAAGARHFGENYIQELVQKASDEKVLETCPEIKWHFIGRLQSNKVKALLKAPRLWAVETVTSSKLADMLHTAWNSMQPQPTSKLSVMVQVNTSGEEQKGGVEPSEAANLVRHIMEECPSLSFLGLMTIGFAEVQNGSGNSDFTKLVSLREDVAKSLEMDPSTIELSMVASIDIVRLLVPKLVEDGKKGPFDLECNYRCGEGDEQLVVKWFFNNETTPFYQWIAGVGEPIISGAYHHKFSFEEDKHADTCNNKVSYRLILTEPQVAMSGLYRCEVQTFDSQDSAEANMVVFSPPRNFSLVINEPSPGTLAANCTVSPVYPIPEMKILLIHKTDKEERHPFEDANIETEELEGRVHRVSLIMQSTNTTLFERQQLTFECVMAFKEVKYQRFQRQAYTPEYSPPKKKPKILARLPGGQSSSSDSGNALHSKAHIVLTSLTLWISLRLSDAHRAVL</sequence>
<dbReference type="SUPFAM" id="SSF51419">
    <property type="entry name" value="PLP-binding barrel"/>
    <property type="match status" value="1"/>
</dbReference>
<dbReference type="PROSITE" id="PS01211">
    <property type="entry name" value="UPF0001"/>
    <property type="match status" value="1"/>
</dbReference>
<dbReference type="PROSITE" id="PS50835">
    <property type="entry name" value="IG_LIKE"/>
    <property type="match status" value="1"/>
</dbReference>
<dbReference type="RefSeq" id="XP_028966379.1">
    <property type="nucleotide sequence ID" value="XM_029110546.1"/>
</dbReference>
<dbReference type="InterPro" id="IPR001608">
    <property type="entry name" value="Ala_racemase_N"/>
</dbReference>
<keyword evidence="1 2" id="KW-0663">Pyridoxal phosphate</keyword>
<dbReference type="AlphaFoldDB" id="A0AAJ7SD26"/>
<evidence type="ECO:0000256" key="1">
    <source>
        <dbReference type="ARBA" id="ARBA00022898"/>
    </source>
</evidence>
<evidence type="ECO:0000256" key="2">
    <source>
        <dbReference type="HAMAP-Rule" id="MF_03225"/>
    </source>
</evidence>
<comment type="function">
    <text evidence="2">Pyridoxal 5'-phosphate (PLP)-binding protein, which may be involved in intracellular homeostatic regulation of pyridoxal 5'-phosphate (PLP), the active form of vitamin B6.</text>
</comment>
<dbReference type="InterPro" id="IPR029066">
    <property type="entry name" value="PLP-binding_barrel"/>
</dbReference>
<dbReference type="Gene3D" id="3.20.20.10">
    <property type="entry name" value="Alanine racemase"/>
    <property type="match status" value="1"/>
</dbReference>
<evidence type="ECO:0000313" key="6">
    <source>
        <dbReference type="RefSeq" id="XP_028966379.1"/>
    </source>
</evidence>
<dbReference type="NCBIfam" id="TIGR00044">
    <property type="entry name" value="YggS family pyridoxal phosphate-dependent enzyme"/>
    <property type="match status" value="1"/>
</dbReference>
<dbReference type="KEGG" id="goe:100903210"/>
<feature type="modified residue" description="N6-(pyridoxal phosphate)lysine" evidence="2">
    <location>
        <position position="32"/>
    </location>
</feature>
<dbReference type="PANTHER" id="PTHR10146:SF14">
    <property type="entry name" value="PYRIDOXAL PHOSPHATE HOMEOSTASIS PROTEIN"/>
    <property type="match status" value="1"/>
</dbReference>
<dbReference type="InterPro" id="IPR011078">
    <property type="entry name" value="PyrdxlP_homeostasis"/>
</dbReference>
<dbReference type="Proteomes" id="UP000694867">
    <property type="component" value="Unplaced"/>
</dbReference>
<protein>
    <recommendedName>
        <fullName evidence="2">Pyridoxal phosphate homeostasis protein</fullName>
        <shortName evidence="2">PLP homeostasis protein</shortName>
    </recommendedName>
</protein>
<feature type="compositionally biased region" description="Polar residues" evidence="3">
    <location>
        <begin position="456"/>
        <end position="465"/>
    </location>
</feature>
<keyword evidence="5" id="KW-1185">Reference proteome</keyword>